<reference evidence="3 4" key="1">
    <citation type="journal article" date="2024" name="Int. J. Syst. Evol. Microbiol.">
        <title>Paenibacillus hexagrammi sp. nov., a novel bacterium isolated from the gut content of Hexagrammos agrammus.</title>
        <authorList>
            <person name="Jung H.K."/>
            <person name="Kim D.G."/>
            <person name="Zin H."/>
            <person name="Park J."/>
            <person name="Jung H."/>
            <person name="Kim Y.O."/>
            <person name="Kong H.J."/>
            <person name="Kim J.W."/>
            <person name="Kim Y.S."/>
        </authorList>
    </citation>
    <scope>NUCLEOTIDE SEQUENCE [LARGE SCALE GENOMIC DNA]</scope>
    <source>
        <strain evidence="3 4">YPD9-1</strain>
    </source>
</reference>
<proteinExistence type="predicted"/>
<protein>
    <submittedName>
        <fullName evidence="3">MotE family protein</fullName>
    </submittedName>
</protein>
<sequence length="305" mass="33027">MADTSAEGTSYSALERFLIWFVIPFVFTAVLLFVLLSIFDYDIKSSIQNALHNTPVIGKVVPAPKEKASAADTDKSKGAEESAKSKDEEITKLNARITELETALQQSDATTQQKDQSLKDAEAKAADLEEKLKDKTQTEEEYKNKITELANLYASMSPSKAAPIMQNLTPKEMVLVFSMMKSDSRGAILEKMDPKVAAEASIGLKDVVPVKDQEIAALQERLKINGSSDTTQASTSVSKADLGQTFGNMTPKSASNVLLEMYKSSPEKVITILSGMDNTSRSKVMSALSDANKEVAAAITSKLAQ</sequence>
<dbReference type="EMBL" id="CP090978">
    <property type="protein sequence ID" value="UJF35345.1"/>
    <property type="molecule type" value="Genomic_DNA"/>
</dbReference>
<feature type="transmembrane region" description="Helical" evidence="2">
    <location>
        <begin position="17"/>
        <end position="39"/>
    </location>
</feature>
<dbReference type="Proteomes" id="UP001649230">
    <property type="component" value="Chromosome"/>
</dbReference>
<accession>A0ABY3SP88</accession>
<feature type="region of interest" description="Disordered" evidence="1">
    <location>
        <begin position="64"/>
        <end position="90"/>
    </location>
</feature>
<feature type="compositionally biased region" description="Polar residues" evidence="1">
    <location>
        <begin position="103"/>
        <end position="115"/>
    </location>
</feature>
<keyword evidence="2" id="KW-1133">Transmembrane helix</keyword>
<gene>
    <name evidence="3" type="ORF">L0M14_09680</name>
</gene>
<evidence type="ECO:0000313" key="3">
    <source>
        <dbReference type="EMBL" id="UJF35345.1"/>
    </source>
</evidence>
<organism evidence="3 4">
    <name type="scientific">Paenibacillus hexagrammi</name>
    <dbReference type="NCBI Taxonomy" id="2908839"/>
    <lineage>
        <taxon>Bacteria</taxon>
        <taxon>Bacillati</taxon>
        <taxon>Bacillota</taxon>
        <taxon>Bacilli</taxon>
        <taxon>Bacillales</taxon>
        <taxon>Paenibacillaceae</taxon>
        <taxon>Paenibacillus</taxon>
    </lineage>
</organism>
<keyword evidence="4" id="KW-1185">Reference proteome</keyword>
<keyword evidence="2" id="KW-0472">Membrane</keyword>
<feature type="region of interest" description="Disordered" evidence="1">
    <location>
        <begin position="103"/>
        <end position="123"/>
    </location>
</feature>
<evidence type="ECO:0000256" key="2">
    <source>
        <dbReference type="SAM" id="Phobius"/>
    </source>
</evidence>
<keyword evidence="2" id="KW-0812">Transmembrane</keyword>
<name>A0ABY3SP88_9BACL</name>
<dbReference type="RefSeq" id="WP_235121912.1">
    <property type="nucleotide sequence ID" value="NZ_CP090978.1"/>
</dbReference>
<dbReference type="SUPFAM" id="SSF158791">
    <property type="entry name" value="MgtE N-terminal domain-like"/>
    <property type="match status" value="1"/>
</dbReference>
<evidence type="ECO:0000313" key="4">
    <source>
        <dbReference type="Proteomes" id="UP001649230"/>
    </source>
</evidence>
<evidence type="ECO:0000256" key="1">
    <source>
        <dbReference type="SAM" id="MobiDB-lite"/>
    </source>
</evidence>
<dbReference type="Gene3D" id="1.10.220.30">
    <property type="match status" value="1"/>
</dbReference>